<keyword evidence="4" id="KW-0573">Peptidoglycan synthesis</keyword>
<comment type="pathway">
    <text evidence="1">Cell wall biogenesis; peptidoglycan biosynthesis.</text>
</comment>
<evidence type="ECO:0000256" key="5">
    <source>
        <dbReference type="ARBA" id="ARBA00023315"/>
    </source>
</evidence>
<accession>A0ABP4J3X3</accession>
<feature type="compositionally biased region" description="Gly residues" evidence="7">
    <location>
        <begin position="59"/>
        <end position="68"/>
    </location>
</feature>
<keyword evidence="2" id="KW-0808">Transferase</keyword>
<feature type="signal peptide" evidence="8">
    <location>
        <begin position="1"/>
        <end position="37"/>
    </location>
</feature>
<evidence type="ECO:0000256" key="4">
    <source>
        <dbReference type="ARBA" id="ARBA00022984"/>
    </source>
</evidence>
<dbReference type="RefSeq" id="WP_344343681.1">
    <property type="nucleotide sequence ID" value="NZ_BAAAKJ010000399.1"/>
</dbReference>
<keyword evidence="8" id="KW-0732">Signal</keyword>
<feature type="compositionally biased region" description="Low complexity" evidence="7">
    <location>
        <begin position="69"/>
        <end position="78"/>
    </location>
</feature>
<keyword evidence="5" id="KW-0012">Acyltransferase</keyword>
<evidence type="ECO:0000313" key="11">
    <source>
        <dbReference type="EMBL" id="GAA1410926.1"/>
    </source>
</evidence>
<dbReference type="Gene3D" id="2.60.40.3780">
    <property type="match status" value="1"/>
</dbReference>
<dbReference type="Pfam" id="PF17964">
    <property type="entry name" value="Big_10"/>
    <property type="match status" value="1"/>
</dbReference>
<dbReference type="Gene3D" id="2.60.40.3710">
    <property type="match status" value="1"/>
</dbReference>
<dbReference type="InterPro" id="IPR005490">
    <property type="entry name" value="LD_TPept_cat_dom"/>
</dbReference>
<name>A0ABP4J3X3_9ACTN</name>
<evidence type="ECO:0000256" key="8">
    <source>
        <dbReference type="SAM" id="SignalP"/>
    </source>
</evidence>
<dbReference type="PANTHER" id="PTHR30582:SF2">
    <property type="entry name" value="L,D-TRANSPEPTIDASE YCIB-RELATED"/>
    <property type="match status" value="1"/>
</dbReference>
<keyword evidence="3" id="KW-0133">Cell shape</keyword>
<dbReference type="PANTHER" id="PTHR30582">
    <property type="entry name" value="L,D-TRANSPEPTIDASE"/>
    <property type="match status" value="1"/>
</dbReference>
<evidence type="ECO:0000259" key="9">
    <source>
        <dbReference type="Pfam" id="PF03734"/>
    </source>
</evidence>
<dbReference type="Gene3D" id="2.40.440.10">
    <property type="entry name" value="L,D-transpeptidase catalytic domain-like"/>
    <property type="match status" value="1"/>
</dbReference>
<dbReference type="InterPro" id="IPR050979">
    <property type="entry name" value="LD-transpeptidase"/>
</dbReference>
<keyword evidence="12" id="KW-1185">Reference proteome</keyword>
<dbReference type="InterPro" id="IPR041280">
    <property type="entry name" value="Big_10"/>
</dbReference>
<sequence>MKPVRAADAAIRTTVTRRRVRQSAVALAMGGVLLLTAACSGDDHKNTGGGDGTATAGANGAGDAGNGGTPAPSSATPKTSAAVLTVEPQDGAQDVAPDGALKVGVASGKLTAVEVTDKEGKPVAGTIAADGSGWKPNAALAVGMAYKVNAQATDADGLVAASTTSFTTLTPAKKVSTNDNIADNGTYGVGMIVSVEFNKEIKNKDAVAQGITFETSNGTTVKGHWFGAKRLDFRPEKYWEPGTKVTIKYRLKNVEIAPGIYGDIDKDEPFTIGRSQVSVADSASHQMTVTRAGASHTVPVTLGDEKNPSWNGTMVVMSKEKVTRMNSQTVGLGGEYDIKDVPHAMRLTRSGTFVHGNYWANPFGKTNASHGCISMQDEKGGSDTSVAGKFFNDSMIGDIVVIKNSKEKTVAPDNGLSGWNIDWANW</sequence>
<evidence type="ECO:0000259" key="10">
    <source>
        <dbReference type="Pfam" id="PF17964"/>
    </source>
</evidence>
<feature type="chain" id="PRO_5045863841" evidence="8">
    <location>
        <begin position="38"/>
        <end position="426"/>
    </location>
</feature>
<gene>
    <name evidence="11" type="ORF">GCM10009639_62210</name>
</gene>
<protein>
    <submittedName>
        <fullName evidence="11">Ig-like domain-containing protein</fullName>
    </submittedName>
</protein>
<evidence type="ECO:0000256" key="3">
    <source>
        <dbReference type="ARBA" id="ARBA00022960"/>
    </source>
</evidence>
<feature type="domain" description="Bacterial Ig" evidence="10">
    <location>
        <begin position="92"/>
        <end position="255"/>
    </location>
</feature>
<dbReference type="InterPro" id="IPR038063">
    <property type="entry name" value="Transpep_catalytic_dom"/>
</dbReference>
<dbReference type="Pfam" id="PF03734">
    <property type="entry name" value="YkuD"/>
    <property type="match status" value="1"/>
</dbReference>
<keyword evidence="6" id="KW-0961">Cell wall biogenesis/degradation</keyword>
<dbReference type="EMBL" id="BAAAKJ010000399">
    <property type="protein sequence ID" value="GAA1410926.1"/>
    <property type="molecule type" value="Genomic_DNA"/>
</dbReference>
<comment type="caution">
    <text evidence="11">The sequence shown here is derived from an EMBL/GenBank/DDBJ whole genome shotgun (WGS) entry which is preliminary data.</text>
</comment>
<reference evidence="12" key="1">
    <citation type="journal article" date="2019" name="Int. J. Syst. Evol. Microbiol.">
        <title>The Global Catalogue of Microorganisms (GCM) 10K type strain sequencing project: providing services to taxonomists for standard genome sequencing and annotation.</title>
        <authorList>
            <consortium name="The Broad Institute Genomics Platform"/>
            <consortium name="The Broad Institute Genome Sequencing Center for Infectious Disease"/>
            <person name="Wu L."/>
            <person name="Ma J."/>
        </authorList>
    </citation>
    <scope>NUCLEOTIDE SEQUENCE [LARGE SCALE GENOMIC DNA]</scope>
    <source>
        <strain evidence="12">JCM 12393</strain>
    </source>
</reference>
<evidence type="ECO:0000256" key="7">
    <source>
        <dbReference type="SAM" id="MobiDB-lite"/>
    </source>
</evidence>
<evidence type="ECO:0000313" key="12">
    <source>
        <dbReference type="Proteomes" id="UP001499863"/>
    </source>
</evidence>
<organism evidence="11 12">
    <name type="scientific">Kitasatospora putterlickiae</name>
    <dbReference type="NCBI Taxonomy" id="221725"/>
    <lineage>
        <taxon>Bacteria</taxon>
        <taxon>Bacillati</taxon>
        <taxon>Actinomycetota</taxon>
        <taxon>Actinomycetes</taxon>
        <taxon>Kitasatosporales</taxon>
        <taxon>Streptomycetaceae</taxon>
        <taxon>Kitasatospora</taxon>
    </lineage>
</organism>
<feature type="domain" description="L,D-TPase catalytic" evidence="9">
    <location>
        <begin position="277"/>
        <end position="378"/>
    </location>
</feature>
<proteinExistence type="predicted"/>
<dbReference type="CDD" id="cd16913">
    <property type="entry name" value="YkuD_like"/>
    <property type="match status" value="1"/>
</dbReference>
<dbReference type="SUPFAM" id="SSF141523">
    <property type="entry name" value="L,D-transpeptidase catalytic domain-like"/>
    <property type="match status" value="1"/>
</dbReference>
<dbReference type="Proteomes" id="UP001499863">
    <property type="component" value="Unassembled WGS sequence"/>
</dbReference>
<evidence type="ECO:0000256" key="2">
    <source>
        <dbReference type="ARBA" id="ARBA00022679"/>
    </source>
</evidence>
<evidence type="ECO:0000256" key="1">
    <source>
        <dbReference type="ARBA" id="ARBA00004752"/>
    </source>
</evidence>
<feature type="region of interest" description="Disordered" evidence="7">
    <location>
        <begin position="50"/>
        <end position="78"/>
    </location>
</feature>
<evidence type="ECO:0000256" key="6">
    <source>
        <dbReference type="ARBA" id="ARBA00023316"/>
    </source>
</evidence>